<dbReference type="InterPro" id="IPR050523">
    <property type="entry name" value="AKR_Detox_Biosynth"/>
</dbReference>
<reference evidence="2 3" key="1">
    <citation type="submission" date="2022-03" db="EMBL/GenBank/DDBJ databases">
        <title>Isotopic signatures of nitrous oxide derived from detoxification processes.</title>
        <authorList>
            <person name="Behrendt U."/>
            <person name="Buchen C."/>
            <person name="Well R."/>
            <person name="Ulrich A."/>
            <person name="Rohe L."/>
            <person name="Kolb S."/>
            <person name="Schloter M."/>
            <person name="Horn M.A."/>
            <person name="Augustin J."/>
        </authorList>
    </citation>
    <scope>NUCLEOTIDE SEQUENCE [LARGE SCALE GENOMIC DNA]</scope>
    <source>
        <strain evidence="2 3">S4-C24</strain>
    </source>
</reference>
<name>A0ABY3W5T8_9MICC</name>
<dbReference type="Proteomes" id="UP000829069">
    <property type="component" value="Chromosome"/>
</dbReference>
<dbReference type="InterPro" id="IPR023210">
    <property type="entry name" value="NADP_OxRdtase_dom"/>
</dbReference>
<accession>A0ABY3W5T8</accession>
<organism evidence="2 3">
    <name type="scientific">Arthrobacter sulfonylureivorans</name>
    <dbReference type="NCBI Taxonomy" id="2486855"/>
    <lineage>
        <taxon>Bacteria</taxon>
        <taxon>Bacillati</taxon>
        <taxon>Actinomycetota</taxon>
        <taxon>Actinomycetes</taxon>
        <taxon>Micrococcales</taxon>
        <taxon>Micrococcaceae</taxon>
        <taxon>Arthrobacter</taxon>
    </lineage>
</organism>
<proteinExistence type="predicted"/>
<dbReference type="Pfam" id="PF00248">
    <property type="entry name" value="Aldo_ket_red"/>
    <property type="match status" value="1"/>
</dbReference>
<evidence type="ECO:0000313" key="3">
    <source>
        <dbReference type="Proteomes" id="UP000829069"/>
    </source>
</evidence>
<feature type="domain" description="NADP-dependent oxidoreductase" evidence="1">
    <location>
        <begin position="13"/>
        <end position="309"/>
    </location>
</feature>
<keyword evidence="3" id="KW-1185">Reference proteome</keyword>
<protein>
    <submittedName>
        <fullName evidence="2">Aldo/keto reductase</fullName>
    </submittedName>
</protein>
<dbReference type="PANTHER" id="PTHR43364">
    <property type="entry name" value="NADH-SPECIFIC METHYLGLYOXAL REDUCTASE-RELATED"/>
    <property type="match status" value="1"/>
</dbReference>
<dbReference type="CDD" id="cd19081">
    <property type="entry name" value="AKR_AKR9C1"/>
    <property type="match status" value="1"/>
</dbReference>
<dbReference type="PANTHER" id="PTHR43364:SF6">
    <property type="entry name" value="OXIDOREDUCTASE-RELATED"/>
    <property type="match status" value="1"/>
</dbReference>
<dbReference type="SUPFAM" id="SSF51430">
    <property type="entry name" value="NAD(P)-linked oxidoreductase"/>
    <property type="match status" value="1"/>
</dbReference>
<evidence type="ECO:0000313" key="2">
    <source>
        <dbReference type="EMBL" id="UNK45321.1"/>
    </source>
</evidence>
<gene>
    <name evidence="2" type="ORF">MNQ99_15495</name>
</gene>
<dbReference type="Gene3D" id="3.20.20.100">
    <property type="entry name" value="NADP-dependent oxidoreductase domain"/>
    <property type="match status" value="1"/>
</dbReference>
<evidence type="ECO:0000259" key="1">
    <source>
        <dbReference type="Pfam" id="PF00248"/>
    </source>
</evidence>
<dbReference type="InterPro" id="IPR020471">
    <property type="entry name" value="AKR"/>
</dbReference>
<sequence length="314" mass="33314">MRLIGTSDLKIFPLALGGNTFGWTSDEPGSQQVLDAFADAGGNFIDTADSYSSWIPGNTGGESEYIIGRWMAERKNRDSVVIATKVGGHPELQGLSAVNIAAAAEASLQRLGTDHIDLYYAHYDDEGTPLIEAAAAFDALVKEGKVRQIGLSNLSPERIAEWISIAQQNGFALPVALQPRYNLVARKDYEQGYAPLAREHNLSVFPYFSLAAGFLTGKYHSTDDAEASPRGGMVGDYLTANGFAVVDAVEAVASSRGISITTAALAWLLSKPGITAPLASARTPQQLPDLMAAVDVELSASEVSALDQSSQSFA</sequence>
<dbReference type="EMBL" id="CP093326">
    <property type="protein sequence ID" value="UNK45321.1"/>
    <property type="molecule type" value="Genomic_DNA"/>
</dbReference>
<dbReference type="PRINTS" id="PR00069">
    <property type="entry name" value="ALDKETRDTASE"/>
</dbReference>
<dbReference type="RefSeq" id="WP_241913569.1">
    <property type="nucleotide sequence ID" value="NZ_CP093326.1"/>
</dbReference>
<dbReference type="InterPro" id="IPR036812">
    <property type="entry name" value="NAD(P)_OxRdtase_dom_sf"/>
</dbReference>